<proteinExistence type="predicted"/>
<dbReference type="EMBL" id="CP116221">
    <property type="protein sequence ID" value="WCO02415.1"/>
    <property type="molecule type" value="Genomic_DNA"/>
</dbReference>
<keyword evidence="1" id="KW-0732">Signal</keyword>
<sequence length="183" mass="20879">MKTSTFISTITMAFLMLISFNANAQKFPDLDKSPMDAASFPTNYKDSEKVIKIVYSRPNLKDREVEKLVKKDDIWRVGANEAAELTLYKDLMFGDTVVTAGTYTFYIKSNGNEWTAIISKDLNVWGSYFYKQDNDVARFTTKKTESKEIIEAFSIVFEESKGAINMHLGWGNSRATFPFNLIK</sequence>
<dbReference type="RefSeq" id="WP_249994822.1">
    <property type="nucleotide sequence ID" value="NZ_CP116221.1"/>
</dbReference>
<feature type="signal peptide" evidence="1">
    <location>
        <begin position="1"/>
        <end position="24"/>
    </location>
</feature>
<organism evidence="2 3">
    <name type="scientific">Psychroserpens ponticola</name>
    <dbReference type="NCBI Taxonomy" id="2932268"/>
    <lineage>
        <taxon>Bacteria</taxon>
        <taxon>Pseudomonadati</taxon>
        <taxon>Bacteroidota</taxon>
        <taxon>Flavobacteriia</taxon>
        <taxon>Flavobacteriales</taxon>
        <taxon>Flavobacteriaceae</taxon>
        <taxon>Psychroserpens</taxon>
    </lineage>
</organism>
<evidence type="ECO:0000256" key="1">
    <source>
        <dbReference type="SAM" id="SignalP"/>
    </source>
</evidence>
<dbReference type="InterPro" id="IPR021314">
    <property type="entry name" value="DUF2911"/>
</dbReference>
<gene>
    <name evidence="2" type="ORF">MUN68_002725</name>
</gene>
<evidence type="ECO:0000313" key="2">
    <source>
        <dbReference type="EMBL" id="WCO02415.1"/>
    </source>
</evidence>
<reference evidence="2 3" key="1">
    <citation type="submission" date="2023-01" db="EMBL/GenBank/DDBJ databases">
        <title>Psychroserpens ponticola sp. nov., isolated from seawater.</title>
        <authorList>
            <person name="Kristyanto S."/>
            <person name="Jung J."/>
            <person name="Kim J.M."/>
            <person name="Jeon C.O."/>
        </authorList>
    </citation>
    <scope>NUCLEOTIDE SEQUENCE [LARGE SCALE GENOMIC DNA]</scope>
    <source>
        <strain evidence="2 3">MSW6</strain>
    </source>
</reference>
<dbReference type="Proteomes" id="UP001202717">
    <property type="component" value="Chromosome"/>
</dbReference>
<dbReference type="Pfam" id="PF11138">
    <property type="entry name" value="DUF2911"/>
    <property type="match status" value="1"/>
</dbReference>
<evidence type="ECO:0000313" key="3">
    <source>
        <dbReference type="Proteomes" id="UP001202717"/>
    </source>
</evidence>
<protein>
    <submittedName>
        <fullName evidence="2">DUF2911 domain-containing protein</fullName>
    </submittedName>
</protein>
<name>A0ABY7S3C3_9FLAO</name>
<keyword evidence="3" id="KW-1185">Reference proteome</keyword>
<accession>A0ABY7S3C3</accession>
<feature type="chain" id="PRO_5045426405" evidence="1">
    <location>
        <begin position="25"/>
        <end position="183"/>
    </location>
</feature>